<dbReference type="PANTHER" id="PTHR14969:SF13">
    <property type="entry name" value="AT30094P"/>
    <property type="match status" value="1"/>
</dbReference>
<gene>
    <name evidence="3" type="ORF">HHU12_10035</name>
</gene>
<dbReference type="PANTHER" id="PTHR14969">
    <property type="entry name" value="SPHINGOSINE-1-PHOSPHATE PHOSPHOHYDROLASE"/>
    <property type="match status" value="1"/>
</dbReference>
<dbReference type="AlphaFoldDB" id="A0A7X9RTY7"/>
<feature type="domain" description="Phosphatidic acid phosphatase type 2/haloperoxidase" evidence="2">
    <location>
        <begin position="86"/>
        <end position="203"/>
    </location>
</feature>
<evidence type="ECO:0000313" key="3">
    <source>
        <dbReference type="EMBL" id="NME68299.1"/>
    </source>
</evidence>
<evidence type="ECO:0000313" key="4">
    <source>
        <dbReference type="Proteomes" id="UP000576082"/>
    </source>
</evidence>
<organism evidence="3 4">
    <name type="scientific">Flammeovirga aprica JL-4</name>
    <dbReference type="NCBI Taxonomy" id="694437"/>
    <lineage>
        <taxon>Bacteria</taxon>
        <taxon>Pseudomonadati</taxon>
        <taxon>Bacteroidota</taxon>
        <taxon>Cytophagia</taxon>
        <taxon>Cytophagales</taxon>
        <taxon>Flammeovirgaceae</taxon>
        <taxon>Flammeovirga</taxon>
    </lineage>
</organism>
<feature type="transmembrane region" description="Helical" evidence="1">
    <location>
        <begin position="188"/>
        <end position="206"/>
    </location>
</feature>
<keyword evidence="1" id="KW-1133">Transmembrane helix</keyword>
<feature type="transmembrane region" description="Helical" evidence="1">
    <location>
        <begin position="83"/>
        <end position="101"/>
    </location>
</feature>
<dbReference type="SUPFAM" id="SSF48317">
    <property type="entry name" value="Acid phosphatase/Vanadium-dependent haloperoxidase"/>
    <property type="match status" value="1"/>
</dbReference>
<dbReference type="Pfam" id="PF01569">
    <property type="entry name" value="PAP2"/>
    <property type="match status" value="1"/>
</dbReference>
<keyword evidence="1" id="KW-0472">Membrane</keyword>
<dbReference type="SMART" id="SM00014">
    <property type="entry name" value="acidPPc"/>
    <property type="match status" value="1"/>
</dbReference>
<keyword evidence="1" id="KW-0812">Transmembrane</keyword>
<dbReference type="Proteomes" id="UP000576082">
    <property type="component" value="Unassembled WGS sequence"/>
</dbReference>
<feature type="transmembrane region" description="Helical" evidence="1">
    <location>
        <begin position="52"/>
        <end position="76"/>
    </location>
</feature>
<evidence type="ECO:0000256" key="1">
    <source>
        <dbReference type="SAM" id="Phobius"/>
    </source>
</evidence>
<dbReference type="Gene3D" id="1.20.144.10">
    <property type="entry name" value="Phosphatidic acid phosphatase type 2/haloperoxidase"/>
    <property type="match status" value="1"/>
</dbReference>
<protein>
    <submittedName>
        <fullName evidence="3">Phosphatase PAP2 family protein</fullName>
    </submittedName>
</protein>
<comment type="caution">
    <text evidence="3">The sequence shown here is derived from an EMBL/GenBank/DDBJ whole genome shotgun (WGS) entry which is preliminary data.</text>
</comment>
<evidence type="ECO:0000259" key="2">
    <source>
        <dbReference type="SMART" id="SM00014"/>
    </source>
</evidence>
<name>A0A7X9RTY7_9BACT</name>
<dbReference type="EMBL" id="JABANE010000022">
    <property type="protein sequence ID" value="NME68299.1"/>
    <property type="molecule type" value="Genomic_DNA"/>
</dbReference>
<sequence>MKKKEDQMQDKESKILLYSTLAMLVPFIISIVTNETATAWCVHFFNDINTPFWNAFFAYGTHLGDGLVLIPLLFILLWLKKEYWSVLVMASAIHGIIVYVVKEQILKGTEFALRPGGLHGTDAFNQIMDHHIHTIDTFPSGHTTTAFVVGGMFILMLPNWKGILIGLSYGIIIAISRMYLAQHFLVDVSAGAIVGLLTVWFSWTIAKKKNWLRLKPWEKSSAELK</sequence>
<reference evidence="3 4" key="1">
    <citation type="submission" date="2020-04" db="EMBL/GenBank/DDBJ databases">
        <title>Flammeovirga sp. SR4, a novel species isolated from seawater.</title>
        <authorList>
            <person name="Wang X."/>
        </authorList>
    </citation>
    <scope>NUCLEOTIDE SEQUENCE [LARGE SCALE GENOMIC DNA]</scope>
    <source>
        <strain evidence="3 4">ATCC 23126</strain>
    </source>
</reference>
<dbReference type="GO" id="GO:0042392">
    <property type="term" value="F:sphingosine-1-phosphate phosphatase activity"/>
    <property type="evidence" value="ECO:0007669"/>
    <property type="project" value="TreeGrafter"/>
</dbReference>
<keyword evidence="4" id="KW-1185">Reference proteome</keyword>
<feature type="transmembrane region" description="Helical" evidence="1">
    <location>
        <begin position="15"/>
        <end position="32"/>
    </location>
</feature>
<dbReference type="RefSeq" id="WP_169656605.1">
    <property type="nucleotide sequence ID" value="NZ_JABANE010000022.1"/>
</dbReference>
<proteinExistence type="predicted"/>
<accession>A0A7X9RTY7</accession>
<dbReference type="InterPro" id="IPR036938">
    <property type="entry name" value="PAP2/HPO_sf"/>
</dbReference>
<dbReference type="InterPro" id="IPR000326">
    <property type="entry name" value="PAP2/HPO"/>
</dbReference>